<dbReference type="Pfam" id="PF13660">
    <property type="entry name" value="DUF4147"/>
    <property type="match status" value="1"/>
</dbReference>
<name>A0ABN8B1I5_CHISP</name>
<dbReference type="InterPro" id="IPR038614">
    <property type="entry name" value="GK_N_sf"/>
</dbReference>
<dbReference type="Gene3D" id="3.40.1480.10">
    <property type="entry name" value="MOFRL domain"/>
    <property type="match status" value="1"/>
</dbReference>
<dbReference type="Proteomes" id="UP001153292">
    <property type="component" value="Chromosome 2"/>
</dbReference>
<dbReference type="InterPro" id="IPR039760">
    <property type="entry name" value="MOFRL_protein"/>
</dbReference>
<dbReference type="InterPro" id="IPR037035">
    <property type="entry name" value="GK-like_C_sf"/>
</dbReference>
<accession>A0ABN8B1I5</accession>
<evidence type="ECO:0000259" key="3">
    <source>
        <dbReference type="Pfam" id="PF13660"/>
    </source>
</evidence>
<proteinExistence type="inferred from homology"/>
<evidence type="ECO:0000313" key="4">
    <source>
        <dbReference type="EMBL" id="CAH0401633.1"/>
    </source>
</evidence>
<evidence type="ECO:0000259" key="2">
    <source>
        <dbReference type="Pfam" id="PF05161"/>
    </source>
</evidence>
<dbReference type="Pfam" id="PF05161">
    <property type="entry name" value="MOFRL"/>
    <property type="match status" value="1"/>
</dbReference>
<evidence type="ECO:0000256" key="1">
    <source>
        <dbReference type="ARBA" id="ARBA00005393"/>
    </source>
</evidence>
<sequence>MSKCVINNLLQIFKSSISAVLPEKLINNVVQFDPKSEQLSIAGESFSLLNKNLYVIGTGKAVQNMAKEVEKIFGPKIKHGIISIPYGSSCNFTVDGNVIYYEGAQNNLPDANAQATASKVKNLAKQLSNDDILLVLISGGGSALLPLPKEPITLEEKTEIVRKLANAGADITELNTVRKKLSDLKGGQLAIIAQPALVISLILSDIVGDPLDLIASGPTTENKDHQNAAVDIIQKYNLYDQLPNSIKLILGNKNNLETFPRHKVKNLIIGSNKLSIDAAVNECKTLNYSAIPLSNAVTGNVKDIAKKYVKLSKLLCDFMENLIGKEELKDQLLCLDIPGSNNHIDNICDLEISASHVCLILGGEITVEVKGYGKGGRNQQLALEFSNNINETKDNFQNFDVYLLSAGTDGIDGPTDAAGAIGYIDLVPYAKNENIDICKYLTNNDSYNFYKSFDKGLMHVKTSHTNTNVMDIHIILIIKK</sequence>
<dbReference type="Gene3D" id="3.40.50.10180">
    <property type="entry name" value="Glycerate kinase, MOFRL-like N-terminal domain"/>
    <property type="match status" value="1"/>
</dbReference>
<evidence type="ECO:0008006" key="6">
    <source>
        <dbReference type="Google" id="ProtNLM"/>
    </source>
</evidence>
<protein>
    <recommendedName>
        <fullName evidence="6">Glycerate kinase</fullName>
    </recommendedName>
</protein>
<dbReference type="SUPFAM" id="SSF82544">
    <property type="entry name" value="GckA/TtuD-like"/>
    <property type="match status" value="1"/>
</dbReference>
<dbReference type="InterPro" id="IPR025286">
    <property type="entry name" value="MOFRL_assoc_dom"/>
</dbReference>
<feature type="domain" description="MOFRL-associated" evidence="3">
    <location>
        <begin position="9"/>
        <end position="249"/>
    </location>
</feature>
<dbReference type="EMBL" id="OU963895">
    <property type="protein sequence ID" value="CAH0401633.1"/>
    <property type="molecule type" value="Genomic_DNA"/>
</dbReference>
<comment type="similarity">
    <text evidence="1">Belongs to the glycerate kinase type-2 family.</text>
</comment>
<organism evidence="4 5">
    <name type="scientific">Chilo suppressalis</name>
    <name type="common">Asiatic rice borer moth</name>
    <dbReference type="NCBI Taxonomy" id="168631"/>
    <lineage>
        <taxon>Eukaryota</taxon>
        <taxon>Metazoa</taxon>
        <taxon>Ecdysozoa</taxon>
        <taxon>Arthropoda</taxon>
        <taxon>Hexapoda</taxon>
        <taxon>Insecta</taxon>
        <taxon>Pterygota</taxon>
        <taxon>Neoptera</taxon>
        <taxon>Endopterygota</taxon>
        <taxon>Lepidoptera</taxon>
        <taxon>Glossata</taxon>
        <taxon>Ditrysia</taxon>
        <taxon>Pyraloidea</taxon>
        <taxon>Crambidae</taxon>
        <taxon>Crambinae</taxon>
        <taxon>Chilo</taxon>
    </lineage>
</organism>
<dbReference type="PANTHER" id="PTHR12227">
    <property type="entry name" value="GLYCERATE KINASE"/>
    <property type="match status" value="1"/>
</dbReference>
<reference evidence="4" key="1">
    <citation type="submission" date="2021-12" db="EMBL/GenBank/DDBJ databases">
        <authorList>
            <person name="King R."/>
        </authorList>
    </citation>
    <scope>NUCLEOTIDE SEQUENCE</scope>
</reference>
<evidence type="ECO:0000313" key="5">
    <source>
        <dbReference type="Proteomes" id="UP001153292"/>
    </source>
</evidence>
<feature type="domain" description="MOFRL" evidence="2">
    <location>
        <begin position="357"/>
        <end position="471"/>
    </location>
</feature>
<keyword evidence="5" id="KW-1185">Reference proteome</keyword>
<dbReference type="InterPro" id="IPR007835">
    <property type="entry name" value="MOFRL"/>
</dbReference>
<gene>
    <name evidence="4" type="ORF">CHILSU_LOCUS4864</name>
</gene>
<dbReference type="PANTHER" id="PTHR12227:SF0">
    <property type="entry name" value="GLYCERATE KINASE"/>
    <property type="match status" value="1"/>
</dbReference>